<dbReference type="SMART" id="SM00360">
    <property type="entry name" value="RRM"/>
    <property type="match status" value="2"/>
</dbReference>
<feature type="domain" description="RRM" evidence="5">
    <location>
        <begin position="376"/>
        <end position="453"/>
    </location>
</feature>
<evidence type="ECO:0000256" key="3">
    <source>
        <dbReference type="PROSITE-ProRule" id="PRU00176"/>
    </source>
</evidence>
<dbReference type="GO" id="GO:0003723">
    <property type="term" value="F:RNA binding"/>
    <property type="evidence" value="ECO:0007669"/>
    <property type="project" value="UniProtKB-UniRule"/>
</dbReference>
<reference evidence="6" key="1">
    <citation type="journal article" date="2023" name="Mol. Phylogenet. Evol.">
        <title>Genome-scale phylogeny and comparative genomics of the fungal order Sordariales.</title>
        <authorList>
            <person name="Hensen N."/>
            <person name="Bonometti L."/>
            <person name="Westerberg I."/>
            <person name="Brannstrom I.O."/>
            <person name="Guillou S."/>
            <person name="Cros-Aarteil S."/>
            <person name="Calhoun S."/>
            <person name="Haridas S."/>
            <person name="Kuo A."/>
            <person name="Mondo S."/>
            <person name="Pangilinan J."/>
            <person name="Riley R."/>
            <person name="LaButti K."/>
            <person name="Andreopoulos B."/>
            <person name="Lipzen A."/>
            <person name="Chen C."/>
            <person name="Yan M."/>
            <person name="Daum C."/>
            <person name="Ng V."/>
            <person name="Clum A."/>
            <person name="Steindorff A."/>
            <person name="Ohm R.A."/>
            <person name="Martin F."/>
            <person name="Silar P."/>
            <person name="Natvig D.O."/>
            <person name="Lalanne C."/>
            <person name="Gautier V."/>
            <person name="Ament-Velasquez S.L."/>
            <person name="Kruys A."/>
            <person name="Hutchinson M.I."/>
            <person name="Powell A.J."/>
            <person name="Barry K."/>
            <person name="Miller A.N."/>
            <person name="Grigoriev I.V."/>
            <person name="Debuchy R."/>
            <person name="Gladieux P."/>
            <person name="Hiltunen Thoren M."/>
            <person name="Johannesson H."/>
        </authorList>
    </citation>
    <scope>NUCLEOTIDE SEQUENCE</scope>
    <source>
        <strain evidence="6">CBS 315.58</strain>
    </source>
</reference>
<evidence type="ECO:0000256" key="1">
    <source>
        <dbReference type="ARBA" id="ARBA00022553"/>
    </source>
</evidence>
<keyword evidence="2 3" id="KW-0694">RNA-binding</keyword>
<feature type="compositionally biased region" description="Low complexity" evidence="4">
    <location>
        <begin position="463"/>
        <end position="473"/>
    </location>
</feature>
<sequence>MTGDQISGGASSKGPTPPPQSFASLTANGNGVKSFLGTTGVTTNNAMAASSFLPVQHRTPAIGSGLGTYPPTLPKADSFDGHSNGNAATPVGTPFPAPRPSLSSAVIRNLPADTDEKLLRAMLIFSKDLVSIEFLSDDDNGWRAAHLKFRNPAGAYEVKNNLDGKRNVSNDADIIVEIVGPTSPTALGKRYPSDMTLPVGTSATVHGAVPTAPSSRHTSRFNGHFTAMEKSVVGNGAYNSDFRTADGRFDVFGPQSPIGTHPGERNGMLGKSMIDATNDDEDTDQLLGKTHMFVESGLQRRQTAPHIPLTSRMASMSLNVITNPPVQPLGQYGGHQAFTTMSPSMMNTPGSFGAPQPYGRSQMPPANPADQNPPCNTLYVGNLPVDTSEEELKALFSKQRGYRRLCFRTKSNGPMCFVEFENITFATKALNELYGATLHNSVKGGIRLSFSKNPLGVRGVPAPGQNGPGALNGLNGGHAGPNGFTTANGPPPGLTAPPPPGLGLNRAGFTSSPGASNAYASPTYLSPSSDSMYDHWSNVPIYGNGAHMMGSNGNSAHMMGSNGNGAHMMGSNGNGAHMMGSNGNGAHIMGTNGNGAHTMGANGNGAHTTGPNGNNGYSTGANSNNGNNGYPTTNYPGHMPGR</sequence>
<keyword evidence="1" id="KW-0597">Phosphoprotein</keyword>
<protein>
    <submittedName>
        <fullName evidence="6">Cell wall integrity protein</fullName>
    </submittedName>
</protein>
<gene>
    <name evidence="6" type="ORF">QBC40DRAFT_11352</name>
</gene>
<dbReference type="SUPFAM" id="SSF54928">
    <property type="entry name" value="RNA-binding domain, RBD"/>
    <property type="match status" value="2"/>
</dbReference>
<evidence type="ECO:0000313" key="7">
    <source>
        <dbReference type="Proteomes" id="UP001303160"/>
    </source>
</evidence>
<dbReference type="Pfam" id="PF00076">
    <property type="entry name" value="RRM_1"/>
    <property type="match status" value="1"/>
</dbReference>
<keyword evidence="7" id="KW-1185">Reference proteome</keyword>
<dbReference type="SUPFAM" id="SSF141571">
    <property type="entry name" value="Pentapeptide repeat-like"/>
    <property type="match status" value="1"/>
</dbReference>
<dbReference type="PROSITE" id="PS50102">
    <property type="entry name" value="RRM"/>
    <property type="match status" value="1"/>
</dbReference>
<evidence type="ECO:0000259" key="5">
    <source>
        <dbReference type="PROSITE" id="PS50102"/>
    </source>
</evidence>
<feature type="compositionally biased region" description="Pro residues" evidence="4">
    <location>
        <begin position="489"/>
        <end position="501"/>
    </location>
</feature>
<dbReference type="AlphaFoldDB" id="A0AAN7AR08"/>
<dbReference type="Gene3D" id="3.30.70.330">
    <property type="match status" value="1"/>
</dbReference>
<feature type="region of interest" description="Disordered" evidence="4">
    <location>
        <begin position="350"/>
        <end position="373"/>
    </location>
</feature>
<name>A0AAN7AR08_9PEZI</name>
<dbReference type="PANTHER" id="PTHR10501">
    <property type="entry name" value="U1 SMALL NUCLEAR RIBONUCLEOPROTEIN A/U2 SMALL NUCLEAR RIBONUCLEOPROTEIN B"/>
    <property type="match status" value="1"/>
</dbReference>
<feature type="compositionally biased region" description="Low complexity" evidence="4">
    <location>
        <begin position="612"/>
        <end position="642"/>
    </location>
</feature>
<feature type="region of interest" description="Disordered" evidence="4">
    <location>
        <begin position="463"/>
        <end position="509"/>
    </location>
</feature>
<proteinExistence type="predicted"/>
<dbReference type="InterPro" id="IPR012677">
    <property type="entry name" value="Nucleotide-bd_a/b_plait_sf"/>
</dbReference>
<feature type="region of interest" description="Disordered" evidence="4">
    <location>
        <begin position="1"/>
        <end position="22"/>
    </location>
</feature>
<comment type="caution">
    <text evidence="6">The sequence shown here is derived from an EMBL/GenBank/DDBJ whole genome shotgun (WGS) entry which is preliminary data.</text>
</comment>
<dbReference type="Proteomes" id="UP001303160">
    <property type="component" value="Unassembled WGS sequence"/>
</dbReference>
<feature type="compositionally biased region" description="Polar residues" evidence="4">
    <location>
        <begin position="1"/>
        <end position="14"/>
    </location>
</feature>
<feature type="region of interest" description="Disordered" evidence="4">
    <location>
        <begin position="569"/>
        <end position="642"/>
    </location>
</feature>
<dbReference type="InterPro" id="IPR035979">
    <property type="entry name" value="RBD_domain_sf"/>
</dbReference>
<dbReference type="FunFam" id="3.30.70.330:FF:000089">
    <property type="entry name" value="RNA binding protein"/>
    <property type="match status" value="1"/>
</dbReference>
<evidence type="ECO:0000256" key="2">
    <source>
        <dbReference type="ARBA" id="ARBA00022884"/>
    </source>
</evidence>
<accession>A0AAN7AR08</accession>
<organism evidence="6 7">
    <name type="scientific">Triangularia verruculosa</name>
    <dbReference type="NCBI Taxonomy" id="2587418"/>
    <lineage>
        <taxon>Eukaryota</taxon>
        <taxon>Fungi</taxon>
        <taxon>Dikarya</taxon>
        <taxon>Ascomycota</taxon>
        <taxon>Pezizomycotina</taxon>
        <taxon>Sordariomycetes</taxon>
        <taxon>Sordariomycetidae</taxon>
        <taxon>Sordariales</taxon>
        <taxon>Podosporaceae</taxon>
        <taxon>Triangularia</taxon>
    </lineage>
</organism>
<dbReference type="InterPro" id="IPR000504">
    <property type="entry name" value="RRM_dom"/>
</dbReference>
<evidence type="ECO:0000313" key="6">
    <source>
        <dbReference type="EMBL" id="KAK4196178.1"/>
    </source>
</evidence>
<reference evidence="6" key="2">
    <citation type="submission" date="2023-05" db="EMBL/GenBank/DDBJ databases">
        <authorList>
            <consortium name="Lawrence Berkeley National Laboratory"/>
            <person name="Steindorff A."/>
            <person name="Hensen N."/>
            <person name="Bonometti L."/>
            <person name="Westerberg I."/>
            <person name="Brannstrom I.O."/>
            <person name="Guillou S."/>
            <person name="Cros-Aarteil S."/>
            <person name="Calhoun S."/>
            <person name="Haridas S."/>
            <person name="Kuo A."/>
            <person name="Mondo S."/>
            <person name="Pangilinan J."/>
            <person name="Riley R."/>
            <person name="Labutti K."/>
            <person name="Andreopoulos B."/>
            <person name="Lipzen A."/>
            <person name="Chen C."/>
            <person name="Yanf M."/>
            <person name="Daum C."/>
            <person name="Ng V."/>
            <person name="Clum A."/>
            <person name="Ohm R."/>
            <person name="Martin F."/>
            <person name="Silar P."/>
            <person name="Natvig D."/>
            <person name="Lalanne C."/>
            <person name="Gautier V."/>
            <person name="Ament-Velasquez S.L."/>
            <person name="Kruys A."/>
            <person name="Hutchinson M.I."/>
            <person name="Powell A.J."/>
            <person name="Barry K."/>
            <person name="Miller A.N."/>
            <person name="Grigoriev I.V."/>
            <person name="Debuchy R."/>
            <person name="Gladieux P."/>
            <person name="Thoren M.H."/>
            <person name="Johannesson H."/>
        </authorList>
    </citation>
    <scope>NUCLEOTIDE SEQUENCE</scope>
    <source>
        <strain evidence="6">CBS 315.58</strain>
    </source>
</reference>
<dbReference type="CDD" id="cd12245">
    <property type="entry name" value="RRM_scw1_like"/>
    <property type="match status" value="1"/>
</dbReference>
<evidence type="ECO:0000256" key="4">
    <source>
        <dbReference type="SAM" id="MobiDB-lite"/>
    </source>
</evidence>
<dbReference type="EMBL" id="MU863991">
    <property type="protein sequence ID" value="KAK4196178.1"/>
    <property type="molecule type" value="Genomic_DNA"/>
</dbReference>